<dbReference type="RefSeq" id="WP_147036682.1">
    <property type="nucleotide sequence ID" value="NZ_JACIDB010000003.1"/>
</dbReference>
<dbReference type="Proteomes" id="UP000528945">
    <property type="component" value="Unassembled WGS sequence"/>
</dbReference>
<proteinExistence type="predicted"/>
<sequence>MRVIVPALLASAALLLASVPAASLAQEVVQPLPGTTDADRLAEQMRALAANPRDLNALVAAADLSLSLGDLSGAASLYARAEKVSPNDPRIKAGEGAILVRSERPGEALRYFAQAEAAGYDVRRYAGDRGLAYDLIGQPERAQRDYRLAMQAGANDEVIQRYALSLGIVGQRDAALQLLDPLVRKQDRSAWRTRAFVLAMTGDQPGAEKIVTTMLPQGMAQGLLPFFQRLPALSPADRAFAVHFGEVHASPERIADARLAPVLPQLAPERPPVALAAVRTPTRPIDRETRRGRTTRETKQPTVALAANTPPVATPAGAPSYQAVTAALARVQPVPAATSPAPVTQASTTAMVQPLPSRAPAAPVATPTTASAANVAIASAITRPVVTPTPATANPVAATATPQQPVVTAAAATPTPMTANPATATPTRPAAVSTTVASTPATAVVQPLPATRPAEVATATPIVSVPPAKPDSDSVLARIVASLSIPASELGVTEPVRAAPVPATADDSAARVLAEAKAKEERDAAAEKALALKAAADKRAADRKALADKKALAAKKLADEKAAAAKKEAAEKKLAEAKEAAEAKKLARANPSRIWVQVAGGANEDDLPKAWAAAKAKAPALAGKSGWKTPLRATNRVLTGPFKTDAEARSFVNQLTKQGIGAFTFTSDAGQVVERLSAK</sequence>
<keyword evidence="5" id="KW-1185">Reference proteome</keyword>
<evidence type="ECO:0000259" key="3">
    <source>
        <dbReference type="PROSITE" id="PS51724"/>
    </source>
</evidence>
<organism evidence="4 5">
    <name type="scientific">Sphingomonas aquatilis</name>
    <dbReference type="NCBI Taxonomy" id="93063"/>
    <lineage>
        <taxon>Bacteria</taxon>
        <taxon>Pseudomonadati</taxon>
        <taxon>Pseudomonadota</taxon>
        <taxon>Alphaproteobacteria</taxon>
        <taxon>Sphingomonadales</taxon>
        <taxon>Sphingomonadaceae</taxon>
        <taxon>Sphingomonas</taxon>
    </lineage>
</organism>
<dbReference type="EMBL" id="JACIDB010000003">
    <property type="protein sequence ID" value="MBB3875809.1"/>
    <property type="molecule type" value="Genomic_DNA"/>
</dbReference>
<dbReference type="InterPro" id="IPR007730">
    <property type="entry name" value="SPOR-like_dom"/>
</dbReference>
<dbReference type="GO" id="GO:0042834">
    <property type="term" value="F:peptidoglycan binding"/>
    <property type="evidence" value="ECO:0007669"/>
    <property type="project" value="InterPro"/>
</dbReference>
<evidence type="ECO:0000256" key="1">
    <source>
        <dbReference type="SAM" id="Coils"/>
    </source>
</evidence>
<dbReference type="Pfam" id="PF05036">
    <property type="entry name" value="SPOR"/>
    <property type="match status" value="1"/>
</dbReference>
<protein>
    <submittedName>
        <fullName evidence="4">Flp pilus assembly protein TadD</fullName>
    </submittedName>
</protein>
<dbReference type="SUPFAM" id="SSF48452">
    <property type="entry name" value="TPR-like"/>
    <property type="match status" value="1"/>
</dbReference>
<feature type="signal peptide" evidence="2">
    <location>
        <begin position="1"/>
        <end position="25"/>
    </location>
</feature>
<evidence type="ECO:0000313" key="5">
    <source>
        <dbReference type="Proteomes" id="UP000528945"/>
    </source>
</evidence>
<dbReference type="Gene3D" id="1.25.40.10">
    <property type="entry name" value="Tetratricopeptide repeat domain"/>
    <property type="match status" value="1"/>
</dbReference>
<reference evidence="4 5" key="1">
    <citation type="submission" date="2020-08" db="EMBL/GenBank/DDBJ databases">
        <title>Genomic Encyclopedia of Type Strains, Phase IV (KMG-IV): sequencing the most valuable type-strain genomes for metagenomic binning, comparative biology and taxonomic classification.</title>
        <authorList>
            <person name="Goeker M."/>
        </authorList>
    </citation>
    <scope>NUCLEOTIDE SEQUENCE [LARGE SCALE GENOMIC DNA]</scope>
    <source>
        <strain evidence="4 5">DSM 15581</strain>
    </source>
</reference>
<feature type="domain" description="SPOR" evidence="3">
    <location>
        <begin position="588"/>
        <end position="669"/>
    </location>
</feature>
<dbReference type="AlphaFoldDB" id="A0AAW3TW14"/>
<evidence type="ECO:0000313" key="4">
    <source>
        <dbReference type="EMBL" id="MBB3875809.1"/>
    </source>
</evidence>
<keyword evidence="1" id="KW-0175">Coiled coil</keyword>
<keyword evidence="2" id="KW-0732">Signal</keyword>
<comment type="caution">
    <text evidence="4">The sequence shown here is derived from an EMBL/GenBank/DDBJ whole genome shotgun (WGS) entry which is preliminary data.</text>
</comment>
<feature type="chain" id="PRO_5043341059" evidence="2">
    <location>
        <begin position="26"/>
        <end position="679"/>
    </location>
</feature>
<evidence type="ECO:0000256" key="2">
    <source>
        <dbReference type="SAM" id="SignalP"/>
    </source>
</evidence>
<feature type="coiled-coil region" evidence="1">
    <location>
        <begin position="560"/>
        <end position="587"/>
    </location>
</feature>
<dbReference type="PROSITE" id="PS51724">
    <property type="entry name" value="SPOR"/>
    <property type="match status" value="1"/>
</dbReference>
<name>A0AAW3TW14_9SPHN</name>
<accession>A0AAW3TW14</accession>
<gene>
    <name evidence="4" type="ORF">GGR47_002050</name>
</gene>
<dbReference type="InterPro" id="IPR011990">
    <property type="entry name" value="TPR-like_helical_dom_sf"/>
</dbReference>